<keyword evidence="3" id="KW-1185">Reference proteome</keyword>
<accession>A0ABY3RUB8</accession>
<protein>
    <submittedName>
        <fullName evidence="2">Uncharacterized protein</fullName>
    </submittedName>
</protein>
<feature type="region of interest" description="Disordered" evidence="1">
    <location>
        <begin position="80"/>
        <end position="102"/>
    </location>
</feature>
<organism evidence="2 3">
    <name type="scientific">Microbacterium resistens</name>
    <dbReference type="NCBI Taxonomy" id="156977"/>
    <lineage>
        <taxon>Bacteria</taxon>
        <taxon>Bacillati</taxon>
        <taxon>Actinomycetota</taxon>
        <taxon>Actinomycetes</taxon>
        <taxon>Micrococcales</taxon>
        <taxon>Microbacteriaceae</taxon>
        <taxon>Microbacterium</taxon>
    </lineage>
</organism>
<sequence length="102" mass="11365">MNVSGERPGPRPRWRLRPLGETGWRICDDTRGEHDPAHLVAYVDRDGFGALNVIWLRSPCPSRRRFHDLDELLSALESLGDVDPLPGSTRPVPIPHLPPATG</sequence>
<dbReference type="Proteomes" id="UP001199642">
    <property type="component" value="Chromosome"/>
</dbReference>
<dbReference type="EMBL" id="CP082781">
    <property type="protein sequence ID" value="UGS27639.1"/>
    <property type="molecule type" value="Genomic_DNA"/>
</dbReference>
<evidence type="ECO:0000256" key="1">
    <source>
        <dbReference type="SAM" id="MobiDB-lite"/>
    </source>
</evidence>
<proteinExistence type="predicted"/>
<reference evidence="2 3" key="1">
    <citation type="submission" date="2023-01" db="EMBL/GenBank/DDBJ databases">
        <title>Characterization of estradiol degrading bacteria Microbacterium sp. MZT7 and reveal degrading genes through genome analysis.</title>
        <authorList>
            <person name="Hao P."/>
            <person name="Gao Y."/>
        </authorList>
    </citation>
    <scope>NUCLEOTIDE SEQUENCE [LARGE SCALE GENOMIC DNA]</scope>
    <source>
        <strain evidence="2 3">MZT7</strain>
    </source>
</reference>
<dbReference type="RefSeq" id="WP_067243131.1">
    <property type="nucleotide sequence ID" value="NZ_CP082781.1"/>
</dbReference>
<feature type="compositionally biased region" description="Pro residues" evidence="1">
    <location>
        <begin position="92"/>
        <end position="102"/>
    </location>
</feature>
<name>A0ABY3RUB8_9MICO</name>
<evidence type="ECO:0000313" key="2">
    <source>
        <dbReference type="EMBL" id="UGS27639.1"/>
    </source>
</evidence>
<gene>
    <name evidence="2" type="ORF">K8F61_05485</name>
</gene>
<evidence type="ECO:0000313" key="3">
    <source>
        <dbReference type="Proteomes" id="UP001199642"/>
    </source>
</evidence>